<dbReference type="HOGENOM" id="CLU_028518_5_0_7"/>
<feature type="transmembrane region" description="Helical" evidence="7">
    <location>
        <begin position="142"/>
        <end position="169"/>
    </location>
</feature>
<feature type="domain" description="ABC transmembrane type-1" evidence="8">
    <location>
        <begin position="94"/>
        <end position="283"/>
    </location>
</feature>
<dbReference type="SUPFAM" id="SSF161098">
    <property type="entry name" value="MetI-like"/>
    <property type="match status" value="1"/>
</dbReference>
<evidence type="ECO:0000256" key="1">
    <source>
        <dbReference type="ARBA" id="ARBA00004651"/>
    </source>
</evidence>
<dbReference type="PROSITE" id="PS50928">
    <property type="entry name" value="ABC_TM1"/>
    <property type="match status" value="1"/>
</dbReference>
<evidence type="ECO:0000256" key="4">
    <source>
        <dbReference type="ARBA" id="ARBA00022692"/>
    </source>
</evidence>
<evidence type="ECO:0000313" key="10">
    <source>
        <dbReference type="Proteomes" id="UP000019141"/>
    </source>
</evidence>
<keyword evidence="3" id="KW-1003">Cell membrane</keyword>
<protein>
    <recommendedName>
        <fullName evidence="8">ABC transmembrane type-1 domain-containing protein</fullName>
    </recommendedName>
</protein>
<dbReference type="PATRIC" id="fig|1429438.4.peg.5993"/>
<dbReference type="GO" id="GO:0005886">
    <property type="term" value="C:plasma membrane"/>
    <property type="evidence" value="ECO:0007669"/>
    <property type="project" value="UniProtKB-SubCell"/>
</dbReference>
<evidence type="ECO:0000256" key="3">
    <source>
        <dbReference type="ARBA" id="ARBA00022475"/>
    </source>
</evidence>
<evidence type="ECO:0000256" key="6">
    <source>
        <dbReference type="ARBA" id="ARBA00023136"/>
    </source>
</evidence>
<accession>W4LBB2</accession>
<dbReference type="PANTHER" id="PTHR43386:SF26">
    <property type="entry name" value="ABC TRANSPORTER PERMEASE PROTEIN"/>
    <property type="match status" value="1"/>
</dbReference>
<dbReference type="InterPro" id="IPR035906">
    <property type="entry name" value="MetI-like_sf"/>
</dbReference>
<comment type="similarity">
    <text evidence="7">Belongs to the binding-protein-dependent transport system permease family.</text>
</comment>
<sequence>MITSPDSTGFGGYVRGLVTTARELPIAPTAIVLTVILTALFADLITGTIIPEANQINLRFRYTPPWPLEGASPSHLLGTDRLGRNLLSRMIIGARNSLSVALMAILFAAAVGTTLGLISGYVGRWVDVVIMRFVDIMLSFPAILVALIFVVTIGASFWMVVSILALLLWAQFARLVRGEVLSWKERDFIALAKVAGASTPRIIVSHVLPNIFNSVLVLATLQVGWAIVIESALSFLGAGIPPPEPTWGNLVAEGRDVLDSAWWISVFPGLAIMLVVLSFNLFGDWLRDILDPKLRQL</sequence>
<evidence type="ECO:0000256" key="7">
    <source>
        <dbReference type="RuleBase" id="RU363032"/>
    </source>
</evidence>
<dbReference type="InterPro" id="IPR050366">
    <property type="entry name" value="BP-dependent_transpt_permease"/>
</dbReference>
<gene>
    <name evidence="9" type="ORF">ETSY1_31560</name>
</gene>
<dbReference type="InterPro" id="IPR000515">
    <property type="entry name" value="MetI-like"/>
</dbReference>
<dbReference type="CDD" id="cd06261">
    <property type="entry name" value="TM_PBP2"/>
    <property type="match status" value="1"/>
</dbReference>
<dbReference type="Gene3D" id="1.10.3720.10">
    <property type="entry name" value="MetI-like"/>
    <property type="match status" value="1"/>
</dbReference>
<feature type="transmembrane region" description="Helical" evidence="7">
    <location>
        <begin position="215"/>
        <end position="240"/>
    </location>
</feature>
<keyword evidence="10" id="KW-1185">Reference proteome</keyword>
<evidence type="ECO:0000313" key="9">
    <source>
        <dbReference type="EMBL" id="ETW95214.1"/>
    </source>
</evidence>
<comment type="caution">
    <text evidence="9">The sequence shown here is derived from an EMBL/GenBank/DDBJ whole genome shotgun (WGS) entry which is preliminary data.</text>
</comment>
<proteinExistence type="inferred from homology"/>
<feature type="transmembrane region" description="Helical" evidence="7">
    <location>
        <begin position="260"/>
        <end position="283"/>
    </location>
</feature>
<evidence type="ECO:0000256" key="2">
    <source>
        <dbReference type="ARBA" id="ARBA00022448"/>
    </source>
</evidence>
<evidence type="ECO:0000259" key="8">
    <source>
        <dbReference type="PROSITE" id="PS50928"/>
    </source>
</evidence>
<dbReference type="Pfam" id="PF00528">
    <property type="entry name" value="BPD_transp_1"/>
    <property type="match status" value="1"/>
</dbReference>
<dbReference type="AlphaFoldDB" id="W4LBB2"/>
<dbReference type="EMBL" id="AZHW01000943">
    <property type="protein sequence ID" value="ETW95214.1"/>
    <property type="molecule type" value="Genomic_DNA"/>
</dbReference>
<reference evidence="9 10" key="1">
    <citation type="journal article" date="2014" name="Nature">
        <title>An environmental bacterial taxon with a large and distinct metabolic repertoire.</title>
        <authorList>
            <person name="Wilson M.C."/>
            <person name="Mori T."/>
            <person name="Ruckert C."/>
            <person name="Uria A.R."/>
            <person name="Helf M.J."/>
            <person name="Takada K."/>
            <person name="Gernert C."/>
            <person name="Steffens U.A."/>
            <person name="Heycke N."/>
            <person name="Schmitt S."/>
            <person name="Rinke C."/>
            <person name="Helfrich E.J."/>
            <person name="Brachmann A.O."/>
            <person name="Gurgui C."/>
            <person name="Wakimoto T."/>
            <person name="Kracht M."/>
            <person name="Crusemann M."/>
            <person name="Hentschel U."/>
            <person name="Abe I."/>
            <person name="Matsunaga S."/>
            <person name="Kalinowski J."/>
            <person name="Takeyama H."/>
            <person name="Piel J."/>
        </authorList>
    </citation>
    <scope>NUCLEOTIDE SEQUENCE [LARGE SCALE GENOMIC DNA]</scope>
    <source>
        <strain evidence="10">TSY1</strain>
    </source>
</reference>
<evidence type="ECO:0000256" key="5">
    <source>
        <dbReference type="ARBA" id="ARBA00022989"/>
    </source>
</evidence>
<feature type="transmembrane region" description="Helical" evidence="7">
    <location>
        <begin position="26"/>
        <end position="50"/>
    </location>
</feature>
<keyword evidence="4 7" id="KW-0812">Transmembrane</keyword>
<keyword evidence="6 7" id="KW-0472">Membrane</keyword>
<dbReference type="Proteomes" id="UP000019141">
    <property type="component" value="Unassembled WGS sequence"/>
</dbReference>
<feature type="transmembrane region" description="Helical" evidence="7">
    <location>
        <begin position="98"/>
        <end position="122"/>
    </location>
</feature>
<dbReference type="PANTHER" id="PTHR43386">
    <property type="entry name" value="OLIGOPEPTIDE TRANSPORT SYSTEM PERMEASE PROTEIN APPC"/>
    <property type="match status" value="1"/>
</dbReference>
<keyword evidence="2 7" id="KW-0813">Transport</keyword>
<name>W4LBB2_ENTF1</name>
<comment type="subcellular location">
    <subcellularLocation>
        <location evidence="1 7">Cell membrane</location>
        <topology evidence="1 7">Multi-pass membrane protein</topology>
    </subcellularLocation>
</comment>
<dbReference type="GO" id="GO:0055085">
    <property type="term" value="P:transmembrane transport"/>
    <property type="evidence" value="ECO:0007669"/>
    <property type="project" value="InterPro"/>
</dbReference>
<keyword evidence="5 7" id="KW-1133">Transmembrane helix</keyword>
<organism evidence="9 10">
    <name type="scientific">Entotheonella factor</name>
    <dbReference type="NCBI Taxonomy" id="1429438"/>
    <lineage>
        <taxon>Bacteria</taxon>
        <taxon>Pseudomonadati</taxon>
        <taxon>Nitrospinota/Tectimicrobiota group</taxon>
        <taxon>Candidatus Tectimicrobiota</taxon>
        <taxon>Candidatus Entotheonellia</taxon>
        <taxon>Candidatus Entotheonellales</taxon>
        <taxon>Candidatus Entotheonellaceae</taxon>
        <taxon>Candidatus Entotheonella</taxon>
    </lineage>
</organism>